<feature type="region of interest" description="Disordered" evidence="1">
    <location>
        <begin position="1"/>
        <end position="99"/>
    </location>
</feature>
<feature type="compositionally biased region" description="Basic and acidic residues" evidence="1">
    <location>
        <begin position="49"/>
        <end position="74"/>
    </location>
</feature>
<dbReference type="AlphaFoldDB" id="A0A4Z1J526"/>
<comment type="caution">
    <text evidence="2">The sequence shown here is derived from an EMBL/GenBank/DDBJ whole genome shotgun (WGS) entry which is preliminary data.</text>
</comment>
<evidence type="ECO:0000313" key="3">
    <source>
        <dbReference type="Proteomes" id="UP000297527"/>
    </source>
</evidence>
<dbReference type="EMBL" id="PQXN01000008">
    <property type="protein sequence ID" value="TGO64213.1"/>
    <property type="molecule type" value="Genomic_DNA"/>
</dbReference>
<evidence type="ECO:0000313" key="2">
    <source>
        <dbReference type="EMBL" id="TGO64213.1"/>
    </source>
</evidence>
<evidence type="ECO:0000256" key="1">
    <source>
        <dbReference type="SAM" id="MobiDB-lite"/>
    </source>
</evidence>
<protein>
    <submittedName>
        <fullName evidence="2">Uncharacterized protein</fullName>
    </submittedName>
</protein>
<accession>A0A4Z1J526</accession>
<organism evidence="2 3">
    <name type="scientific">Botryotinia convoluta</name>
    <dbReference type="NCBI Taxonomy" id="54673"/>
    <lineage>
        <taxon>Eukaryota</taxon>
        <taxon>Fungi</taxon>
        <taxon>Dikarya</taxon>
        <taxon>Ascomycota</taxon>
        <taxon>Pezizomycotina</taxon>
        <taxon>Leotiomycetes</taxon>
        <taxon>Helotiales</taxon>
        <taxon>Sclerotiniaceae</taxon>
        <taxon>Botryotinia</taxon>
    </lineage>
</organism>
<sequence>MSTPFGKQKIRRQERYKEEQAKLNDKIYGGRNEGSSYTSSKYSSGGSSDKTRDIHDDVKRVASHRTSERSKDNTAIEADLYDQLAKSQGKTHRSGGTKR</sequence>
<name>A0A4Z1J526_9HELO</name>
<feature type="compositionally biased region" description="Basic residues" evidence="1">
    <location>
        <begin position="89"/>
        <end position="99"/>
    </location>
</feature>
<proteinExistence type="predicted"/>
<gene>
    <name evidence="2" type="ORF">BCON_0008g00600</name>
</gene>
<dbReference type="OrthoDB" id="10513214at2759"/>
<feature type="compositionally biased region" description="Basic and acidic residues" evidence="1">
    <location>
        <begin position="11"/>
        <end position="25"/>
    </location>
</feature>
<feature type="compositionally biased region" description="Low complexity" evidence="1">
    <location>
        <begin position="35"/>
        <end position="48"/>
    </location>
</feature>
<dbReference type="Proteomes" id="UP000297527">
    <property type="component" value="Unassembled WGS sequence"/>
</dbReference>
<keyword evidence="3" id="KW-1185">Reference proteome</keyword>
<reference evidence="2 3" key="1">
    <citation type="submission" date="2017-12" db="EMBL/GenBank/DDBJ databases">
        <title>Comparative genomics of Botrytis spp.</title>
        <authorList>
            <person name="Valero-Jimenez C.A."/>
            <person name="Tapia P."/>
            <person name="Veloso J."/>
            <person name="Silva-Moreno E."/>
            <person name="Staats M."/>
            <person name="Valdes J.H."/>
            <person name="Van Kan J.A.L."/>
        </authorList>
    </citation>
    <scope>NUCLEOTIDE SEQUENCE [LARGE SCALE GENOMIC DNA]</scope>
    <source>
        <strain evidence="2 3">MUCL11595</strain>
    </source>
</reference>